<keyword evidence="2" id="KW-1185">Reference proteome</keyword>
<accession>A0ACB7Z5L4</accession>
<evidence type="ECO:0000313" key="1">
    <source>
        <dbReference type="EMBL" id="KAH7860262.1"/>
    </source>
</evidence>
<reference evidence="1 2" key="1">
    <citation type="journal article" date="2021" name="Hortic Res">
        <title>High-quality reference genome and annotation aids understanding of berry development for evergreen blueberry (Vaccinium darrowii).</title>
        <authorList>
            <person name="Yu J."/>
            <person name="Hulse-Kemp A.M."/>
            <person name="Babiker E."/>
            <person name="Staton M."/>
        </authorList>
    </citation>
    <scope>NUCLEOTIDE SEQUENCE [LARGE SCALE GENOMIC DNA]</scope>
    <source>
        <strain evidence="2">cv. NJ 8807/NJ 8810</strain>
        <tissue evidence="1">Young leaf</tissue>
    </source>
</reference>
<gene>
    <name evidence="1" type="ORF">Vadar_011337</name>
</gene>
<proteinExistence type="predicted"/>
<dbReference type="Proteomes" id="UP000828048">
    <property type="component" value="Chromosome 4"/>
</dbReference>
<sequence length="333" mass="37906">MLGNRLNPEAQEFLPQSLSYETREKPPVVSIPLLPHERYQKSSPPWLYVDKFGYLPHVRFVPINLPRLISHYDAHNQPQPHCVMKPGLPFLPSGVDAVTTNDAAEGFKAVVKKFSPRGRMEIYGEKCSSVTKKIRGAAVWVPKKRESSIEVFGDCIRSTNPPPVLENGVALSGKTTVMIKNIPNQYRRHMLLEFLDDLCLELNQKNSGFESNPPFRVEYDFLYLPMDFRNHNNLGYAFVNFTCSMAATMVREELCDFKWGVFKDIRGAICRSSKVCEITWARIQGKVELVKRFRNSQFVCREMEYLPVVFSPPRDGANNGAVSFAVIGRCLPL</sequence>
<name>A0ACB7Z5L4_9ERIC</name>
<dbReference type="EMBL" id="CM037154">
    <property type="protein sequence ID" value="KAH7860262.1"/>
    <property type="molecule type" value="Genomic_DNA"/>
</dbReference>
<protein>
    <submittedName>
        <fullName evidence="1">Uncharacterized protein</fullName>
    </submittedName>
</protein>
<organism evidence="1 2">
    <name type="scientific">Vaccinium darrowii</name>
    <dbReference type="NCBI Taxonomy" id="229202"/>
    <lineage>
        <taxon>Eukaryota</taxon>
        <taxon>Viridiplantae</taxon>
        <taxon>Streptophyta</taxon>
        <taxon>Embryophyta</taxon>
        <taxon>Tracheophyta</taxon>
        <taxon>Spermatophyta</taxon>
        <taxon>Magnoliopsida</taxon>
        <taxon>eudicotyledons</taxon>
        <taxon>Gunneridae</taxon>
        <taxon>Pentapetalae</taxon>
        <taxon>asterids</taxon>
        <taxon>Ericales</taxon>
        <taxon>Ericaceae</taxon>
        <taxon>Vaccinioideae</taxon>
        <taxon>Vaccinieae</taxon>
        <taxon>Vaccinium</taxon>
    </lineage>
</organism>
<evidence type="ECO:0000313" key="2">
    <source>
        <dbReference type="Proteomes" id="UP000828048"/>
    </source>
</evidence>
<comment type="caution">
    <text evidence="1">The sequence shown here is derived from an EMBL/GenBank/DDBJ whole genome shotgun (WGS) entry which is preliminary data.</text>
</comment>